<evidence type="ECO:0000256" key="11">
    <source>
        <dbReference type="ARBA" id="ARBA00048336"/>
    </source>
</evidence>
<comment type="catalytic activity">
    <reaction evidence="10">
        <text>O-phospho-L-seryl-[protein] + H2O = L-seryl-[protein] + phosphate</text>
        <dbReference type="Rhea" id="RHEA:20629"/>
        <dbReference type="Rhea" id="RHEA-COMP:9863"/>
        <dbReference type="Rhea" id="RHEA-COMP:11604"/>
        <dbReference type="ChEBI" id="CHEBI:15377"/>
        <dbReference type="ChEBI" id="CHEBI:29999"/>
        <dbReference type="ChEBI" id="CHEBI:43474"/>
        <dbReference type="ChEBI" id="CHEBI:83421"/>
        <dbReference type="EC" id="3.1.3.16"/>
    </reaction>
</comment>
<dbReference type="PANTHER" id="PTHR23339">
    <property type="entry name" value="TYROSINE SPECIFIC PROTEIN PHOSPHATASE AND DUAL SPECIFICITY PROTEIN PHOSPHATASE"/>
    <property type="match status" value="1"/>
</dbReference>
<comment type="similarity">
    <text evidence="3">Belongs to the protein-tyrosine phosphatase family. Non-receptor class dual specificity subfamily.</text>
</comment>
<evidence type="ECO:0000256" key="13">
    <source>
        <dbReference type="ARBA" id="ARBA00068789"/>
    </source>
</evidence>
<dbReference type="OrthoDB" id="19045at2759"/>
<dbReference type="GO" id="GO:0004722">
    <property type="term" value="F:protein serine/threonine phosphatase activity"/>
    <property type="evidence" value="ECO:0007669"/>
    <property type="project" value="UniProtKB-EC"/>
</dbReference>
<dbReference type="PROSITE" id="PS50056">
    <property type="entry name" value="TYR_PHOSPHATASE_2"/>
    <property type="match status" value="1"/>
</dbReference>
<dbReference type="EC" id="3.1.3.16" evidence="5"/>
<evidence type="ECO:0000256" key="10">
    <source>
        <dbReference type="ARBA" id="ARBA00047761"/>
    </source>
</evidence>
<evidence type="ECO:0000256" key="8">
    <source>
        <dbReference type="ARBA" id="ARBA00022912"/>
    </source>
</evidence>
<dbReference type="KEGG" id="dvv:114329020"/>
<dbReference type="InterPro" id="IPR050561">
    <property type="entry name" value="PTP"/>
</dbReference>
<evidence type="ECO:0000256" key="5">
    <source>
        <dbReference type="ARBA" id="ARBA00013081"/>
    </source>
</evidence>
<evidence type="ECO:0000256" key="14">
    <source>
        <dbReference type="ARBA" id="ARBA00081937"/>
    </source>
</evidence>
<dbReference type="AlphaFoldDB" id="A0A6P7FL68"/>
<keyword evidence="6" id="KW-0963">Cytoplasm</keyword>
<dbReference type="InterPro" id="IPR000387">
    <property type="entry name" value="Tyr_Pase_dom"/>
</dbReference>
<dbReference type="EC" id="3.1.3.48" evidence="4"/>
<dbReference type="GO" id="GO:0004725">
    <property type="term" value="F:protein tyrosine phosphatase activity"/>
    <property type="evidence" value="ECO:0007669"/>
    <property type="project" value="UniProtKB-EC"/>
</dbReference>
<dbReference type="FunFam" id="3.90.190.10:FF:000063">
    <property type="entry name" value="Dual specificity phosphatase 23"/>
    <property type="match status" value="1"/>
</dbReference>
<dbReference type="PROSITE" id="PS00383">
    <property type="entry name" value="TYR_PHOSPHATASE_1"/>
    <property type="match status" value="1"/>
</dbReference>
<evidence type="ECO:0000256" key="7">
    <source>
        <dbReference type="ARBA" id="ARBA00022801"/>
    </source>
</evidence>
<dbReference type="InterPro" id="IPR016130">
    <property type="entry name" value="Tyr_Pase_AS"/>
</dbReference>
<protein>
    <recommendedName>
        <fullName evidence="13">Dual specificity protein phosphatase 23</fullName>
        <ecNumber evidence="5">3.1.3.16</ecNumber>
        <ecNumber evidence="4">3.1.3.48</ecNumber>
    </recommendedName>
    <alternativeName>
        <fullName evidence="14">Low molecular mass dual specificity phosphatase 3</fullName>
    </alternativeName>
</protein>
<dbReference type="InterPro" id="IPR003595">
    <property type="entry name" value="Tyr_Pase_cat"/>
</dbReference>
<comment type="catalytic activity">
    <reaction evidence="11">
        <text>O-phospho-L-threonyl-[protein] + H2O = L-threonyl-[protein] + phosphate</text>
        <dbReference type="Rhea" id="RHEA:47004"/>
        <dbReference type="Rhea" id="RHEA-COMP:11060"/>
        <dbReference type="Rhea" id="RHEA-COMP:11605"/>
        <dbReference type="ChEBI" id="CHEBI:15377"/>
        <dbReference type="ChEBI" id="CHEBI:30013"/>
        <dbReference type="ChEBI" id="CHEBI:43474"/>
        <dbReference type="ChEBI" id="CHEBI:61977"/>
        <dbReference type="EC" id="3.1.3.16"/>
    </reaction>
</comment>
<evidence type="ECO:0000256" key="9">
    <source>
        <dbReference type="ARBA" id="ARBA00023242"/>
    </source>
</evidence>
<evidence type="ECO:0000256" key="6">
    <source>
        <dbReference type="ARBA" id="ARBA00022490"/>
    </source>
</evidence>
<dbReference type="SMART" id="SM00404">
    <property type="entry name" value="PTPc_motif"/>
    <property type="match status" value="1"/>
</dbReference>
<evidence type="ECO:0000256" key="2">
    <source>
        <dbReference type="ARBA" id="ARBA00004514"/>
    </source>
</evidence>
<comment type="subcellular location">
    <subcellularLocation>
        <location evidence="2">Cytoplasm</location>
        <location evidence="2">Cytosol</location>
    </subcellularLocation>
    <subcellularLocation>
        <location evidence="1">Nucleus</location>
    </subcellularLocation>
</comment>
<dbReference type="SMART" id="SM00195">
    <property type="entry name" value="DSPc"/>
    <property type="match status" value="1"/>
</dbReference>
<keyword evidence="9" id="KW-0539">Nucleus</keyword>
<sequence>MAEALKDISPPWNFSWISENQIACMACPRSAANLEYLCSKGIYHLVSLSEETLPPINKQSAIEWTIIPVEEFEAPLLDDVIKFIDICSKCLLQNKALGVHCRQGRGRTGVMGACFLIKFQNLSPDRAILDIRLQRPGSIETYQQERAVFKYYDYLLSTK</sequence>
<dbReference type="RefSeq" id="XP_028133835.1">
    <property type="nucleotide sequence ID" value="XM_028278034.1"/>
</dbReference>
<accession>A0A6P7FL68</accession>
<dbReference type="InterPro" id="IPR029021">
    <property type="entry name" value="Prot-tyrosine_phosphatase-like"/>
</dbReference>
<keyword evidence="8" id="KW-0904">Protein phosphatase</keyword>
<evidence type="ECO:0000256" key="12">
    <source>
        <dbReference type="ARBA" id="ARBA00053915"/>
    </source>
</evidence>
<name>A0A6P7FL68_DIAVI</name>
<evidence type="ECO:0000256" key="3">
    <source>
        <dbReference type="ARBA" id="ARBA00008601"/>
    </source>
</evidence>
<dbReference type="SUPFAM" id="SSF52799">
    <property type="entry name" value="(Phosphotyrosine protein) phosphatases II"/>
    <property type="match status" value="1"/>
</dbReference>
<dbReference type="GO" id="GO:0005634">
    <property type="term" value="C:nucleus"/>
    <property type="evidence" value="ECO:0007669"/>
    <property type="project" value="UniProtKB-SubCell"/>
</dbReference>
<evidence type="ECO:0000256" key="4">
    <source>
        <dbReference type="ARBA" id="ARBA00013064"/>
    </source>
</evidence>
<reference evidence="17" key="1">
    <citation type="submission" date="2025-08" db="UniProtKB">
        <authorList>
            <consortium name="RefSeq"/>
        </authorList>
    </citation>
    <scope>IDENTIFICATION</scope>
    <source>
        <tissue evidence="17">Whole insect</tissue>
    </source>
</reference>
<comment type="function">
    <text evidence="12">Protein phosphatase that mediates dephosphorylation of proteins phosphorylated on Tyr and Ser/Thr residues. In vitro, it can dephosphorylate p44-ERK1 (MAPK3) but not p54 SAPK-beta (MAPK10) in vitro. Able to enhance activation of JNK and p38 (MAPK14).</text>
</comment>
<dbReference type="GO" id="GO:0005829">
    <property type="term" value="C:cytosol"/>
    <property type="evidence" value="ECO:0007669"/>
    <property type="project" value="UniProtKB-SubCell"/>
</dbReference>
<organism evidence="17">
    <name type="scientific">Diabrotica virgifera virgifera</name>
    <name type="common">western corn rootworm</name>
    <dbReference type="NCBI Taxonomy" id="50390"/>
    <lineage>
        <taxon>Eukaryota</taxon>
        <taxon>Metazoa</taxon>
        <taxon>Ecdysozoa</taxon>
        <taxon>Arthropoda</taxon>
        <taxon>Hexapoda</taxon>
        <taxon>Insecta</taxon>
        <taxon>Pterygota</taxon>
        <taxon>Neoptera</taxon>
        <taxon>Endopterygota</taxon>
        <taxon>Coleoptera</taxon>
        <taxon>Polyphaga</taxon>
        <taxon>Cucujiformia</taxon>
        <taxon>Chrysomeloidea</taxon>
        <taxon>Chrysomelidae</taxon>
        <taxon>Galerucinae</taxon>
        <taxon>Diabroticina</taxon>
        <taxon>Diabroticites</taxon>
        <taxon>Diabrotica</taxon>
    </lineage>
</organism>
<gene>
    <name evidence="17" type="primary">LOC114329020</name>
</gene>
<dbReference type="Pfam" id="PF22784">
    <property type="entry name" value="PTP-SAK"/>
    <property type="match status" value="1"/>
</dbReference>
<evidence type="ECO:0000259" key="16">
    <source>
        <dbReference type="PROSITE" id="PS50056"/>
    </source>
</evidence>
<keyword evidence="7" id="KW-0378">Hydrolase</keyword>
<evidence type="ECO:0000256" key="1">
    <source>
        <dbReference type="ARBA" id="ARBA00004123"/>
    </source>
</evidence>
<dbReference type="InterPro" id="IPR020422">
    <property type="entry name" value="TYR_PHOSPHATASE_DUAL_dom"/>
</dbReference>
<dbReference type="InterPro" id="IPR057023">
    <property type="entry name" value="PTP-SAK"/>
</dbReference>
<proteinExistence type="inferred from homology"/>
<feature type="domain" description="Tyrosine specific protein phosphatases" evidence="16">
    <location>
        <begin position="78"/>
        <end position="146"/>
    </location>
</feature>
<dbReference type="InParanoid" id="A0A6P7FL68"/>
<feature type="domain" description="Tyrosine-protein phosphatase" evidence="15">
    <location>
        <begin position="13"/>
        <end position="159"/>
    </location>
</feature>
<dbReference type="Gene3D" id="3.90.190.10">
    <property type="entry name" value="Protein tyrosine phosphatase superfamily"/>
    <property type="match status" value="1"/>
</dbReference>
<evidence type="ECO:0000313" key="17">
    <source>
        <dbReference type="RefSeq" id="XP_028133835.1"/>
    </source>
</evidence>
<evidence type="ECO:0000259" key="15">
    <source>
        <dbReference type="PROSITE" id="PS50054"/>
    </source>
</evidence>
<dbReference type="PROSITE" id="PS50054">
    <property type="entry name" value="TYR_PHOSPHATASE_DUAL"/>
    <property type="match status" value="1"/>
</dbReference>